<dbReference type="InterPro" id="IPR030184">
    <property type="entry name" value="WAT1-related"/>
</dbReference>
<feature type="transmembrane region" description="Helical" evidence="6">
    <location>
        <begin position="100"/>
        <end position="120"/>
    </location>
</feature>
<evidence type="ECO:0000256" key="2">
    <source>
        <dbReference type="ARBA" id="ARBA00007635"/>
    </source>
</evidence>
<comment type="subcellular location">
    <subcellularLocation>
        <location evidence="1 6">Membrane</location>
        <topology evidence="1 6">Multi-pass membrane protein</topology>
    </subcellularLocation>
</comment>
<dbReference type="GO" id="GO:0016020">
    <property type="term" value="C:membrane"/>
    <property type="evidence" value="ECO:0007669"/>
    <property type="project" value="UniProtKB-SubCell"/>
</dbReference>
<evidence type="ECO:0000256" key="3">
    <source>
        <dbReference type="ARBA" id="ARBA00022692"/>
    </source>
</evidence>
<dbReference type="GeneID" id="120111952"/>
<dbReference type="Pfam" id="PF00892">
    <property type="entry name" value="EamA"/>
    <property type="match status" value="1"/>
</dbReference>
<dbReference type="RefSeq" id="XP_038986374.1">
    <property type="nucleotide sequence ID" value="XM_039130446.1"/>
</dbReference>
<dbReference type="Proteomes" id="UP000228380">
    <property type="component" value="Chromosome 1"/>
</dbReference>
<accession>A0A8B9ASQ0</accession>
<dbReference type="Gene3D" id="1.10.3730.20">
    <property type="match status" value="1"/>
</dbReference>
<evidence type="ECO:0000313" key="8">
    <source>
        <dbReference type="Proteomes" id="UP000228380"/>
    </source>
</evidence>
<dbReference type="PANTHER" id="PTHR31218">
    <property type="entry name" value="WAT1-RELATED PROTEIN"/>
    <property type="match status" value="1"/>
</dbReference>
<evidence type="ECO:0000256" key="6">
    <source>
        <dbReference type="RuleBase" id="RU363077"/>
    </source>
</evidence>
<name>A0A8B9ASQ0_PHODC</name>
<keyword evidence="4 6" id="KW-1133">Transmembrane helix</keyword>
<dbReference type="SUPFAM" id="SSF103481">
    <property type="entry name" value="Multidrug resistance efflux transporter EmrE"/>
    <property type="match status" value="1"/>
</dbReference>
<dbReference type="InterPro" id="IPR000620">
    <property type="entry name" value="EamA_dom"/>
</dbReference>
<sequence length="159" mass="17816">MVLVQVVFVGVNLFYKLAMNDGMNMRVLVAYRYLFATAFLGPLAFFLERYNALEFFLVLLDENIRTQTEGVYGDPYGWYSGIWVDCTVVAWCIQRKGPLYASIFNPLTLVIVALLSSLLLNEKLHLGSILGAILIVAGLYTMLWGKGREAAKVGKVFCT</sequence>
<keyword evidence="5 6" id="KW-0472">Membrane</keyword>
<dbReference type="KEGG" id="pda:120111952"/>
<feature type="transmembrane region" description="Helical" evidence="6">
    <location>
        <begin position="29"/>
        <end position="47"/>
    </location>
</feature>
<gene>
    <name evidence="9" type="primary">LOC120111952</name>
</gene>
<organism evidence="8 9">
    <name type="scientific">Phoenix dactylifera</name>
    <name type="common">Date palm</name>
    <dbReference type="NCBI Taxonomy" id="42345"/>
    <lineage>
        <taxon>Eukaryota</taxon>
        <taxon>Viridiplantae</taxon>
        <taxon>Streptophyta</taxon>
        <taxon>Embryophyta</taxon>
        <taxon>Tracheophyta</taxon>
        <taxon>Spermatophyta</taxon>
        <taxon>Magnoliopsida</taxon>
        <taxon>Liliopsida</taxon>
        <taxon>Arecaceae</taxon>
        <taxon>Coryphoideae</taxon>
        <taxon>Phoeniceae</taxon>
        <taxon>Phoenix</taxon>
    </lineage>
</organism>
<evidence type="ECO:0000259" key="7">
    <source>
        <dbReference type="Pfam" id="PF00892"/>
    </source>
</evidence>
<evidence type="ECO:0000256" key="4">
    <source>
        <dbReference type="ARBA" id="ARBA00022989"/>
    </source>
</evidence>
<feature type="transmembrane region" description="Helical" evidence="6">
    <location>
        <begin position="126"/>
        <end position="145"/>
    </location>
</feature>
<dbReference type="OrthoDB" id="1728340at2759"/>
<evidence type="ECO:0000256" key="1">
    <source>
        <dbReference type="ARBA" id="ARBA00004141"/>
    </source>
</evidence>
<evidence type="ECO:0000313" key="9">
    <source>
        <dbReference type="RefSeq" id="XP_038986374.1"/>
    </source>
</evidence>
<protein>
    <recommendedName>
        <fullName evidence="6">WAT1-related protein</fullName>
    </recommendedName>
</protein>
<proteinExistence type="inferred from homology"/>
<keyword evidence="3 6" id="KW-0812">Transmembrane</keyword>
<feature type="domain" description="EamA" evidence="7">
    <location>
        <begin position="89"/>
        <end position="143"/>
    </location>
</feature>
<dbReference type="AlphaFoldDB" id="A0A8B9ASQ0"/>
<comment type="caution">
    <text evidence="6">Lacks conserved residue(s) required for the propagation of feature annotation.</text>
</comment>
<reference evidence="8" key="1">
    <citation type="journal article" date="2019" name="Nat. Commun.">
        <title>Genome-wide association mapping of date palm fruit traits.</title>
        <authorList>
            <person name="Hazzouri K.M."/>
            <person name="Gros-Balthazard M."/>
            <person name="Flowers J.M."/>
            <person name="Copetti D."/>
            <person name="Lemansour A."/>
            <person name="Lebrun M."/>
            <person name="Masmoudi K."/>
            <person name="Ferrand S."/>
            <person name="Dhar M.I."/>
            <person name="Fresquez Z.A."/>
            <person name="Rosas U."/>
            <person name="Zhang J."/>
            <person name="Talag J."/>
            <person name="Lee S."/>
            <person name="Kudrna D."/>
            <person name="Powell R.F."/>
            <person name="Leitch I.J."/>
            <person name="Krueger R.R."/>
            <person name="Wing R.A."/>
            <person name="Amiri K.M.A."/>
            <person name="Purugganan M.D."/>
        </authorList>
    </citation>
    <scope>NUCLEOTIDE SEQUENCE [LARGE SCALE GENOMIC DNA]</scope>
    <source>
        <strain evidence="8">cv. Khalas</strain>
    </source>
</reference>
<reference evidence="9" key="2">
    <citation type="submission" date="2025-08" db="UniProtKB">
        <authorList>
            <consortium name="RefSeq"/>
        </authorList>
    </citation>
    <scope>IDENTIFICATION</scope>
    <source>
        <tissue evidence="9">Young leaves</tissue>
    </source>
</reference>
<dbReference type="InterPro" id="IPR037185">
    <property type="entry name" value="EmrE-like"/>
</dbReference>
<keyword evidence="8" id="KW-1185">Reference proteome</keyword>
<comment type="similarity">
    <text evidence="2 6">Belongs to the drug/metabolite transporter (DMT) superfamily. Plant drug/metabolite exporter (P-DME) (TC 2.A.7.4) family.</text>
</comment>
<evidence type="ECO:0000256" key="5">
    <source>
        <dbReference type="ARBA" id="ARBA00023136"/>
    </source>
</evidence>
<dbReference type="GO" id="GO:0022857">
    <property type="term" value="F:transmembrane transporter activity"/>
    <property type="evidence" value="ECO:0007669"/>
    <property type="project" value="InterPro"/>
</dbReference>